<sequence length="67" mass="7408">MITISQLRPVRGGGKSNTVWFIKDFLHQGQQCMKCGFGCCLVKLALFCRLATGRRSVMVACISRLDG</sequence>
<dbReference type="EMBL" id="CP022426">
    <property type="protein sequence ID" value="ATP09276.1"/>
    <property type="molecule type" value="Genomic_DNA"/>
</dbReference>
<gene>
    <name evidence="1" type="ORF">Asalp_21040</name>
</gene>
<reference evidence="2" key="1">
    <citation type="journal article" date="2018" name="BMC Genomics">
        <title>The complete and fully assembled genome sequence of Aeromonas salmonicida subsp. pectinolytica and its comparative analysis with other Aeromonas species: investigation of the mobilome in environmental and pathogenic strains.</title>
        <authorList>
            <person name="Pfeiffer F."/>
            <person name="Zamora-Lagos M.A."/>
            <person name="Blettinger M."/>
            <person name="Yeroslaviz A."/>
            <person name="Dahl A."/>
            <person name="Gruber S."/>
            <person name="Habermann B.H."/>
        </authorList>
    </citation>
    <scope>NUCLEOTIDE SEQUENCE [LARGE SCALE GENOMIC DNA]</scope>
    <source>
        <strain evidence="2">34mel</strain>
    </source>
</reference>
<evidence type="ECO:0000313" key="2">
    <source>
        <dbReference type="Proteomes" id="UP000222916"/>
    </source>
</evidence>
<dbReference type="AlphaFoldDB" id="A0A2D1QG93"/>
<protein>
    <submittedName>
        <fullName evidence="1">Uncharacterized protein</fullName>
    </submittedName>
</protein>
<dbReference type="Proteomes" id="UP000222916">
    <property type="component" value="Chromosome"/>
</dbReference>
<evidence type="ECO:0000313" key="1">
    <source>
        <dbReference type="EMBL" id="ATP09276.1"/>
    </source>
</evidence>
<accession>A0A2D1QG93</accession>
<name>A0A2D1QG93_AERSA</name>
<proteinExistence type="predicted"/>
<organism evidence="1 2">
    <name type="scientific">Aeromonas salmonicida subsp. pectinolytica 34mel</name>
    <dbReference type="NCBI Taxonomy" id="1324960"/>
    <lineage>
        <taxon>Bacteria</taxon>
        <taxon>Pseudomonadati</taxon>
        <taxon>Pseudomonadota</taxon>
        <taxon>Gammaproteobacteria</taxon>
        <taxon>Aeromonadales</taxon>
        <taxon>Aeromonadaceae</taxon>
        <taxon>Aeromonas</taxon>
    </lineage>
</organism>